<name>A0A9X3PNC4_9ACTN</name>
<dbReference type="EMBL" id="JAPZVQ010000012">
    <property type="protein sequence ID" value="MDA1386996.1"/>
    <property type="molecule type" value="Genomic_DNA"/>
</dbReference>
<sequence length="250" mass="26481">MDFTALRAHLTAEAARLQAAAAAAAPDAPVPTCPDWTAADLLDHVTETYDHKIQSMRRLKDPGEDFRIARPGTPAAQYAAALADLEAEFDARGPESLAFTWYGPDQTVGFWIRRMAHETVIHRVDAELAAGGPAGPVDADLALDGVDEMAQVMLTWGSRAYREWVAPVLAGNDGLAVALETGGRAWTVRVADGAVTAEDGTAADAQAVVTGTAGEVLLWLWRRVPADAVTIDGDADRAAALYDMIGAFAQ</sequence>
<dbReference type="PANTHER" id="PTHR40758:SF1">
    <property type="entry name" value="CONSERVED PROTEIN"/>
    <property type="match status" value="1"/>
</dbReference>
<dbReference type="GO" id="GO:0016853">
    <property type="term" value="F:isomerase activity"/>
    <property type="evidence" value="ECO:0007669"/>
    <property type="project" value="UniProtKB-KW"/>
</dbReference>
<dbReference type="Pfam" id="PF11716">
    <property type="entry name" value="MDMPI_N"/>
    <property type="match status" value="1"/>
</dbReference>
<evidence type="ECO:0000313" key="3">
    <source>
        <dbReference type="EMBL" id="MDA1386996.1"/>
    </source>
</evidence>
<dbReference type="Proteomes" id="UP001145799">
    <property type="component" value="Unassembled WGS sequence"/>
</dbReference>
<keyword evidence="3" id="KW-0413">Isomerase</keyword>
<reference evidence="4 6" key="2">
    <citation type="submission" date="2023-07" db="EMBL/GenBank/DDBJ databases">
        <title>Sequencing the genomes of 1000 actinobacteria strains.</title>
        <authorList>
            <person name="Klenk H.-P."/>
        </authorList>
    </citation>
    <scope>NUCLEOTIDE SEQUENCE [LARGE SCALE GENOMIC DNA]</scope>
    <source>
        <strain evidence="4 6">DSM 44724</strain>
    </source>
</reference>
<feature type="domain" description="MDMPI C-terminal" evidence="1">
    <location>
        <begin position="140"/>
        <end position="239"/>
    </location>
</feature>
<dbReference type="Pfam" id="PF07398">
    <property type="entry name" value="MDMPI_C"/>
    <property type="match status" value="1"/>
</dbReference>
<accession>A0A9X3PNC4</accession>
<evidence type="ECO:0000313" key="5">
    <source>
        <dbReference type="Proteomes" id="UP001145799"/>
    </source>
</evidence>
<dbReference type="RefSeq" id="WP_270123488.1">
    <property type="nucleotide sequence ID" value="NZ_BAAAOM010000001.1"/>
</dbReference>
<proteinExistence type="predicted"/>
<protein>
    <submittedName>
        <fullName evidence="3">Maleylpyruvate isomerase family mycothiol-dependent enzyme</fullName>
    </submittedName>
    <submittedName>
        <fullName evidence="4">Uncharacterized protein (TIGR03083 family)</fullName>
    </submittedName>
</protein>
<comment type="caution">
    <text evidence="3">The sequence shown here is derived from an EMBL/GenBank/DDBJ whole genome shotgun (WGS) entry which is preliminary data.</text>
</comment>
<reference evidence="3" key="1">
    <citation type="submission" date="2022-12" db="EMBL/GenBank/DDBJ databases">
        <title>Gycomyces niveus sp.nov., a novel actinomycete isolated from soil in Shouguang.</title>
        <authorList>
            <person name="Yang X."/>
        </authorList>
    </citation>
    <scope>NUCLEOTIDE SEQUENCE</scope>
    <source>
        <strain evidence="3">DSM 44724</strain>
    </source>
</reference>
<evidence type="ECO:0000313" key="4">
    <source>
        <dbReference type="EMBL" id="MDR7341530.1"/>
    </source>
</evidence>
<dbReference type="PANTHER" id="PTHR40758">
    <property type="entry name" value="CONSERVED PROTEIN"/>
    <property type="match status" value="1"/>
</dbReference>
<dbReference type="AlphaFoldDB" id="A0A9X3PNC4"/>
<dbReference type="SUPFAM" id="SSF109854">
    <property type="entry name" value="DinB/YfiT-like putative metalloenzymes"/>
    <property type="match status" value="1"/>
</dbReference>
<feature type="domain" description="Mycothiol-dependent maleylpyruvate isomerase metal-binding" evidence="2">
    <location>
        <begin position="9"/>
        <end position="126"/>
    </location>
</feature>
<evidence type="ECO:0000259" key="1">
    <source>
        <dbReference type="Pfam" id="PF07398"/>
    </source>
</evidence>
<dbReference type="Proteomes" id="UP001183604">
    <property type="component" value="Unassembled WGS sequence"/>
</dbReference>
<gene>
    <name evidence="4" type="ORF">J2S69_005249</name>
    <name evidence="3" type="ORF">O2L01_18505</name>
</gene>
<evidence type="ECO:0000259" key="2">
    <source>
        <dbReference type="Pfam" id="PF11716"/>
    </source>
</evidence>
<dbReference type="GO" id="GO:0046872">
    <property type="term" value="F:metal ion binding"/>
    <property type="evidence" value="ECO:0007669"/>
    <property type="project" value="InterPro"/>
</dbReference>
<dbReference type="InterPro" id="IPR024344">
    <property type="entry name" value="MDMPI_metal-binding"/>
</dbReference>
<dbReference type="InterPro" id="IPR034660">
    <property type="entry name" value="DinB/YfiT-like"/>
</dbReference>
<dbReference type="InterPro" id="IPR010872">
    <property type="entry name" value="MDMPI_C-term_domain"/>
</dbReference>
<dbReference type="EMBL" id="JAVDYD010000001">
    <property type="protein sequence ID" value="MDR7341530.1"/>
    <property type="molecule type" value="Genomic_DNA"/>
</dbReference>
<evidence type="ECO:0000313" key="6">
    <source>
        <dbReference type="Proteomes" id="UP001183604"/>
    </source>
</evidence>
<dbReference type="InterPro" id="IPR017517">
    <property type="entry name" value="Maleyloyr_isom"/>
</dbReference>
<dbReference type="NCBIfam" id="TIGR03083">
    <property type="entry name" value="maleylpyruvate isomerase family mycothiol-dependent enzyme"/>
    <property type="match status" value="1"/>
</dbReference>
<keyword evidence="6" id="KW-1185">Reference proteome</keyword>
<organism evidence="3 5">
    <name type="scientific">Glycomyces lechevalierae</name>
    <dbReference type="NCBI Taxonomy" id="256034"/>
    <lineage>
        <taxon>Bacteria</taxon>
        <taxon>Bacillati</taxon>
        <taxon>Actinomycetota</taxon>
        <taxon>Actinomycetes</taxon>
        <taxon>Glycomycetales</taxon>
        <taxon>Glycomycetaceae</taxon>
        <taxon>Glycomyces</taxon>
    </lineage>
</organism>
<dbReference type="GO" id="GO:0005886">
    <property type="term" value="C:plasma membrane"/>
    <property type="evidence" value="ECO:0007669"/>
    <property type="project" value="TreeGrafter"/>
</dbReference>